<dbReference type="RefSeq" id="WP_183555577.1">
    <property type="nucleotide sequence ID" value="NZ_JACHBX010000003.1"/>
</dbReference>
<accession>A0A7W9X1S2</accession>
<proteinExistence type="predicted"/>
<dbReference type="AlphaFoldDB" id="A0A7W9X1S2"/>
<comment type="caution">
    <text evidence="2">The sequence shown here is derived from an EMBL/GenBank/DDBJ whole genome shotgun (WGS) entry which is preliminary data.</text>
</comment>
<name>A0A7W9X1S2_9BURK</name>
<keyword evidence="3" id="KW-1185">Reference proteome</keyword>
<evidence type="ECO:0000313" key="2">
    <source>
        <dbReference type="EMBL" id="MBB6134919.1"/>
    </source>
</evidence>
<sequence>MTSQRAVVALVLVLSGPAWAQVAAPEASMETKVEVSGVKDPELRPYRIMSRGLDAFDKHHGLAPSASLRFELKNQDGTTRSPDGLALRLSGDTVDLPLALDSDATFILPRSQEAFDDNADLVLNRKKSRMRWRPRVRSPGVPDNARRLGDMRLECEVAWAVMKDEIGIVARTAMAVVGGMCHAPMTALYYRAPKRLEAARLTSGERTRLLTLSEDHHSFIVPVRSKEWDNDSLITYEFAADVQQAAPLQAAQ</sequence>
<dbReference type="EMBL" id="JACHBX010000003">
    <property type="protein sequence ID" value="MBB6134919.1"/>
    <property type="molecule type" value="Genomic_DNA"/>
</dbReference>
<keyword evidence="1" id="KW-0732">Signal</keyword>
<organism evidence="2 3">
    <name type="scientific">Massilia aurea</name>
    <dbReference type="NCBI Taxonomy" id="373040"/>
    <lineage>
        <taxon>Bacteria</taxon>
        <taxon>Pseudomonadati</taxon>
        <taxon>Pseudomonadota</taxon>
        <taxon>Betaproteobacteria</taxon>
        <taxon>Burkholderiales</taxon>
        <taxon>Oxalobacteraceae</taxon>
        <taxon>Telluria group</taxon>
        <taxon>Massilia</taxon>
    </lineage>
</organism>
<evidence type="ECO:0000313" key="3">
    <source>
        <dbReference type="Proteomes" id="UP000540787"/>
    </source>
</evidence>
<dbReference type="Proteomes" id="UP000540787">
    <property type="component" value="Unassembled WGS sequence"/>
</dbReference>
<feature type="chain" id="PRO_5031439377" evidence="1">
    <location>
        <begin position="21"/>
        <end position="252"/>
    </location>
</feature>
<reference evidence="2 3" key="1">
    <citation type="submission" date="2020-08" db="EMBL/GenBank/DDBJ databases">
        <title>The Agave Microbiome: Exploring the role of microbial communities in plant adaptations to desert environments.</title>
        <authorList>
            <person name="Partida-Martinez L.P."/>
        </authorList>
    </citation>
    <scope>NUCLEOTIDE SEQUENCE [LARGE SCALE GENOMIC DNA]</scope>
    <source>
        <strain evidence="2 3">AT3.2</strain>
    </source>
</reference>
<protein>
    <submittedName>
        <fullName evidence="2">Uncharacterized protein</fullName>
    </submittedName>
</protein>
<feature type="signal peptide" evidence="1">
    <location>
        <begin position="1"/>
        <end position="20"/>
    </location>
</feature>
<gene>
    <name evidence="2" type="ORF">HD842_003077</name>
</gene>
<evidence type="ECO:0000256" key="1">
    <source>
        <dbReference type="SAM" id="SignalP"/>
    </source>
</evidence>